<reference evidence="9" key="3">
    <citation type="submission" date="2021-02" db="UniProtKB">
        <authorList>
            <consortium name="EnsemblMetazoa"/>
        </authorList>
    </citation>
    <scope>IDENTIFICATION</scope>
    <source>
        <strain evidence="9">USDA</strain>
    </source>
</reference>
<dbReference type="EMBL" id="AAZO01001480">
    <property type="status" value="NOT_ANNOTATED_CDS"/>
    <property type="molecule type" value="Genomic_DNA"/>
</dbReference>
<dbReference type="PANTHER" id="PTHR21490">
    <property type="entry name" value="ENKURIN-RELATED"/>
    <property type="match status" value="1"/>
</dbReference>
<name>E0VDW8_PEDHC</name>
<dbReference type="AlphaFoldDB" id="E0VDW8"/>
<dbReference type="STRING" id="121224.E0VDW8"/>
<organism>
    <name type="scientific">Pediculus humanus subsp. corporis</name>
    <name type="common">Body louse</name>
    <dbReference type="NCBI Taxonomy" id="121224"/>
    <lineage>
        <taxon>Eukaryota</taxon>
        <taxon>Metazoa</taxon>
        <taxon>Ecdysozoa</taxon>
        <taxon>Arthropoda</taxon>
        <taxon>Hexapoda</taxon>
        <taxon>Insecta</taxon>
        <taxon>Pterygota</taxon>
        <taxon>Neoptera</taxon>
        <taxon>Paraneoptera</taxon>
        <taxon>Psocodea</taxon>
        <taxon>Troctomorpha</taxon>
        <taxon>Phthiraptera</taxon>
        <taxon>Anoplura</taxon>
        <taxon>Pediculidae</taxon>
        <taxon>Pediculus</taxon>
    </lineage>
</organism>
<keyword evidence="3" id="KW-0963">Cytoplasm</keyword>
<comment type="subcellular location">
    <subcellularLocation>
        <location evidence="1">Cell projection</location>
        <location evidence="1">Cilium</location>
    </subcellularLocation>
    <subcellularLocation>
        <location evidence="2">Cytoplasm</location>
        <location evidence="2">Cytoskeleton</location>
    </subcellularLocation>
</comment>
<sequence>MFLPPKPHKIDYIKENKRKLKEISSMVNQNRSRSRISMTKSKNSQIEISKYVYSSSALRENKHLSSSRSKLSTKGSMAIFMHEKRDKGSVSNASLSSKRKSSHKSISVKNQSCQTIDPRRCDQLFYDGVIKYPSNKILLELAEIEKQKANRLDAHIKKEFFKRNKVKLKNPNKIPILSKGKNKDSEKGDGGGEEHPEEPEDEDEEEDEDNDNDDDDYEETENQNDKESVKNENAVNNSLVTSKQPKGSPPVLTMCAADIIRKTTENFSSPKKEILTDVHTPNNKGDSKVVKKLSKEEQEALKVPLDPNCPPGHIPLPDGDRKKTLHMLRVSHVELVREMNLLPVRTDTLRVRQRKMQLEAQLNKIEEGIKVFNKSKVYVKIEE</sequence>
<dbReference type="RefSeq" id="XP_002424312.1">
    <property type="nucleotide sequence ID" value="XM_002424267.1"/>
</dbReference>
<feature type="compositionally biased region" description="Acidic residues" evidence="6">
    <location>
        <begin position="195"/>
        <end position="222"/>
    </location>
</feature>
<feature type="region of interest" description="Disordered" evidence="6">
    <location>
        <begin position="85"/>
        <end position="113"/>
    </location>
</feature>
<dbReference type="GO" id="GO:0005929">
    <property type="term" value="C:cilium"/>
    <property type="evidence" value="ECO:0007669"/>
    <property type="project" value="UniProtKB-SubCell"/>
</dbReference>
<feature type="compositionally biased region" description="Polar residues" evidence="6">
    <location>
        <begin position="231"/>
        <end position="245"/>
    </location>
</feature>
<evidence type="ECO:0000259" key="7">
    <source>
        <dbReference type="PROSITE" id="PS51665"/>
    </source>
</evidence>
<gene>
    <name evidence="9" type="primary">8239327</name>
    <name evidence="8" type="ORF">Phum_PHUM126150</name>
</gene>
<dbReference type="Proteomes" id="UP000009046">
    <property type="component" value="Unassembled WGS sequence"/>
</dbReference>
<dbReference type="EnsemblMetazoa" id="PHUM126150-RA">
    <property type="protein sequence ID" value="PHUM126150-PA"/>
    <property type="gene ID" value="PHUM126150"/>
</dbReference>
<dbReference type="OMA" id="MAIFMHE"/>
<feature type="domain" description="Enkurin" evidence="7">
    <location>
        <begin position="288"/>
        <end position="380"/>
    </location>
</feature>
<evidence type="ECO:0000256" key="6">
    <source>
        <dbReference type="SAM" id="MobiDB-lite"/>
    </source>
</evidence>
<dbReference type="VEuPathDB" id="VectorBase:PHUM126150"/>
<reference evidence="8" key="2">
    <citation type="submission" date="2007-04" db="EMBL/GenBank/DDBJ databases">
        <title>The genome of the human body louse.</title>
        <authorList>
            <consortium name="The Human Body Louse Genome Consortium"/>
            <person name="Kirkness E."/>
            <person name="Walenz B."/>
            <person name="Hass B."/>
            <person name="Bruggner R."/>
            <person name="Strausberg R."/>
        </authorList>
    </citation>
    <scope>NUCLEOTIDE SEQUENCE</scope>
    <source>
        <strain evidence="8">USDA</strain>
    </source>
</reference>
<proteinExistence type="predicted"/>
<dbReference type="PROSITE" id="PS51665">
    <property type="entry name" value="ENKURIN"/>
    <property type="match status" value="1"/>
</dbReference>
<evidence type="ECO:0000256" key="4">
    <source>
        <dbReference type="ARBA" id="ARBA00023212"/>
    </source>
</evidence>
<keyword evidence="5" id="KW-0966">Cell projection</keyword>
<evidence type="ECO:0000256" key="2">
    <source>
        <dbReference type="ARBA" id="ARBA00004245"/>
    </source>
</evidence>
<evidence type="ECO:0000256" key="1">
    <source>
        <dbReference type="ARBA" id="ARBA00004138"/>
    </source>
</evidence>
<dbReference type="InterPro" id="IPR052102">
    <property type="entry name" value="Enkurin_domain-protein"/>
</dbReference>
<keyword evidence="4" id="KW-0206">Cytoskeleton</keyword>
<dbReference type="GeneID" id="8239327"/>
<dbReference type="InParanoid" id="E0VDW8"/>
<dbReference type="OrthoDB" id="10264920at2759"/>
<evidence type="ECO:0000313" key="10">
    <source>
        <dbReference type="Proteomes" id="UP000009046"/>
    </source>
</evidence>
<evidence type="ECO:0000256" key="5">
    <source>
        <dbReference type="ARBA" id="ARBA00023273"/>
    </source>
</evidence>
<dbReference type="CTD" id="8239327"/>
<evidence type="ECO:0000313" key="9">
    <source>
        <dbReference type="EnsemblMetazoa" id="PHUM126150-PA"/>
    </source>
</evidence>
<dbReference type="GO" id="GO:0005881">
    <property type="term" value="C:cytoplasmic microtubule"/>
    <property type="evidence" value="ECO:0007669"/>
    <property type="project" value="TreeGrafter"/>
</dbReference>
<dbReference type="Pfam" id="PF13864">
    <property type="entry name" value="Enkurin"/>
    <property type="match status" value="1"/>
</dbReference>
<evidence type="ECO:0000313" key="8">
    <source>
        <dbReference type="EMBL" id="EEB11574.1"/>
    </source>
</evidence>
<dbReference type="PANTHER" id="PTHR21490:SF2">
    <property type="entry name" value="ENKURIN DOMAIN-CONTAINING PROTEIN 1"/>
    <property type="match status" value="1"/>
</dbReference>
<feature type="compositionally biased region" description="Basic and acidic residues" evidence="6">
    <location>
        <begin position="181"/>
        <end position="194"/>
    </location>
</feature>
<protein>
    <recommendedName>
        <fullName evidence="7">Enkurin domain-containing protein</fullName>
    </recommendedName>
</protein>
<dbReference type="InterPro" id="IPR027012">
    <property type="entry name" value="Enkurin_dom"/>
</dbReference>
<dbReference type="KEGG" id="phu:Phum_PHUM126150"/>
<keyword evidence="10" id="KW-1185">Reference proteome</keyword>
<dbReference type="HOGENOM" id="CLU_722210_0_0_1"/>
<evidence type="ECO:0000256" key="3">
    <source>
        <dbReference type="ARBA" id="ARBA00022490"/>
    </source>
</evidence>
<dbReference type="eggNOG" id="ENOG502RAQS">
    <property type="taxonomic scope" value="Eukaryota"/>
</dbReference>
<accession>E0VDW8</accession>
<dbReference type="EMBL" id="DS235088">
    <property type="protein sequence ID" value="EEB11574.1"/>
    <property type="molecule type" value="Genomic_DNA"/>
</dbReference>
<reference evidence="8" key="1">
    <citation type="submission" date="2007-04" db="EMBL/GenBank/DDBJ databases">
        <title>Annotation of Pediculus humanus corporis strain USDA.</title>
        <authorList>
            <person name="Kirkness E."/>
            <person name="Hannick L."/>
            <person name="Hass B."/>
            <person name="Bruggner R."/>
            <person name="Lawson D."/>
            <person name="Bidwell S."/>
            <person name="Joardar V."/>
            <person name="Caler E."/>
            <person name="Walenz B."/>
            <person name="Inman J."/>
            <person name="Schobel S."/>
            <person name="Galinsky K."/>
            <person name="Amedeo P."/>
            <person name="Strausberg R."/>
        </authorList>
    </citation>
    <scope>NUCLEOTIDE SEQUENCE</scope>
    <source>
        <strain evidence="8">USDA</strain>
    </source>
</reference>
<feature type="region of interest" description="Disordered" evidence="6">
    <location>
        <begin position="171"/>
        <end position="250"/>
    </location>
</feature>